<dbReference type="RefSeq" id="WP_344650020.1">
    <property type="nucleotide sequence ID" value="NZ_BAAAGX010000014.1"/>
</dbReference>
<organism evidence="1 2">
    <name type="scientific">Cryptosporangium japonicum</name>
    <dbReference type="NCBI Taxonomy" id="80872"/>
    <lineage>
        <taxon>Bacteria</taxon>
        <taxon>Bacillati</taxon>
        <taxon>Actinomycetota</taxon>
        <taxon>Actinomycetes</taxon>
        <taxon>Cryptosporangiales</taxon>
        <taxon>Cryptosporangiaceae</taxon>
        <taxon>Cryptosporangium</taxon>
    </lineage>
</organism>
<proteinExistence type="predicted"/>
<evidence type="ECO:0000313" key="1">
    <source>
        <dbReference type="EMBL" id="GAA0247896.1"/>
    </source>
</evidence>
<comment type="caution">
    <text evidence="1">The sequence shown here is derived from an EMBL/GenBank/DDBJ whole genome shotgun (WGS) entry which is preliminary data.</text>
</comment>
<protein>
    <recommendedName>
        <fullName evidence="3">Zinc-ribbon 15 domain-containing protein</fullName>
    </recommendedName>
</protein>
<reference evidence="1 2" key="1">
    <citation type="journal article" date="2019" name="Int. J. Syst. Evol. Microbiol.">
        <title>The Global Catalogue of Microorganisms (GCM) 10K type strain sequencing project: providing services to taxonomists for standard genome sequencing and annotation.</title>
        <authorList>
            <consortium name="The Broad Institute Genomics Platform"/>
            <consortium name="The Broad Institute Genome Sequencing Center for Infectious Disease"/>
            <person name="Wu L."/>
            <person name="Ma J."/>
        </authorList>
    </citation>
    <scope>NUCLEOTIDE SEQUENCE [LARGE SCALE GENOMIC DNA]</scope>
    <source>
        <strain evidence="1 2">JCM 10425</strain>
    </source>
</reference>
<gene>
    <name evidence="1" type="ORF">GCM10009539_36470</name>
</gene>
<sequence length="77" mass="8848">MFLIFGFRTKVYPLGWIASVCHVCGQGRLALLREVTKFSLFFVPLFPVRTKYVAECGNPMCRTRHPASKRDAQLITR</sequence>
<name>A0ABN0UEG8_9ACTN</name>
<keyword evidence="2" id="KW-1185">Reference proteome</keyword>
<evidence type="ECO:0008006" key="3">
    <source>
        <dbReference type="Google" id="ProtNLM"/>
    </source>
</evidence>
<evidence type="ECO:0000313" key="2">
    <source>
        <dbReference type="Proteomes" id="UP001500967"/>
    </source>
</evidence>
<accession>A0ABN0UEG8</accession>
<dbReference type="Proteomes" id="UP001500967">
    <property type="component" value="Unassembled WGS sequence"/>
</dbReference>
<dbReference type="EMBL" id="BAAAGX010000014">
    <property type="protein sequence ID" value="GAA0247896.1"/>
    <property type="molecule type" value="Genomic_DNA"/>
</dbReference>